<evidence type="ECO:0000256" key="1">
    <source>
        <dbReference type="ARBA" id="ARBA00023125"/>
    </source>
</evidence>
<dbReference type="KEGG" id="talb:FTW19_09945"/>
<proteinExistence type="predicted"/>
<protein>
    <submittedName>
        <fullName evidence="6">Response regulator transcription factor</fullName>
    </submittedName>
</protein>
<organism evidence="6 7">
    <name type="scientific">Terriglobus albidus</name>
    <dbReference type="NCBI Taxonomy" id="1592106"/>
    <lineage>
        <taxon>Bacteria</taxon>
        <taxon>Pseudomonadati</taxon>
        <taxon>Acidobacteriota</taxon>
        <taxon>Terriglobia</taxon>
        <taxon>Terriglobales</taxon>
        <taxon>Acidobacteriaceae</taxon>
        <taxon>Terriglobus</taxon>
    </lineage>
</organism>
<dbReference type="Gene3D" id="6.10.250.690">
    <property type="match status" value="1"/>
</dbReference>
<evidence type="ECO:0000313" key="6">
    <source>
        <dbReference type="EMBL" id="QEE28288.1"/>
    </source>
</evidence>
<dbReference type="Proteomes" id="UP000321820">
    <property type="component" value="Chromosome"/>
</dbReference>
<dbReference type="EMBL" id="CP042806">
    <property type="protein sequence ID" value="QEE28288.1"/>
    <property type="molecule type" value="Genomic_DNA"/>
</dbReference>
<dbReference type="CDD" id="cd00383">
    <property type="entry name" value="trans_reg_C"/>
    <property type="match status" value="1"/>
</dbReference>
<dbReference type="InterPro" id="IPR011006">
    <property type="entry name" value="CheY-like_superfamily"/>
</dbReference>
<dbReference type="Gene3D" id="1.10.10.10">
    <property type="entry name" value="Winged helix-like DNA-binding domain superfamily/Winged helix DNA-binding domain"/>
    <property type="match status" value="1"/>
</dbReference>
<name>A0A5B9E870_9BACT</name>
<dbReference type="GO" id="GO:0032993">
    <property type="term" value="C:protein-DNA complex"/>
    <property type="evidence" value="ECO:0007669"/>
    <property type="project" value="TreeGrafter"/>
</dbReference>
<dbReference type="PROSITE" id="PS50110">
    <property type="entry name" value="RESPONSE_REGULATORY"/>
    <property type="match status" value="1"/>
</dbReference>
<dbReference type="PANTHER" id="PTHR48111:SF50">
    <property type="entry name" value="KDP OPERON TRANSCRIPTIONAL REGULATORY PROTEIN KDPE"/>
    <property type="match status" value="1"/>
</dbReference>
<accession>A0A5B9E870</accession>
<evidence type="ECO:0000313" key="7">
    <source>
        <dbReference type="Proteomes" id="UP000321820"/>
    </source>
</evidence>
<evidence type="ECO:0000256" key="2">
    <source>
        <dbReference type="PROSITE-ProRule" id="PRU00169"/>
    </source>
</evidence>
<dbReference type="PROSITE" id="PS51755">
    <property type="entry name" value="OMPR_PHOB"/>
    <property type="match status" value="1"/>
</dbReference>
<feature type="DNA-binding region" description="OmpR/PhoB-type" evidence="3">
    <location>
        <begin position="132"/>
        <end position="231"/>
    </location>
</feature>
<dbReference type="PANTHER" id="PTHR48111">
    <property type="entry name" value="REGULATOR OF RPOS"/>
    <property type="match status" value="1"/>
</dbReference>
<dbReference type="SUPFAM" id="SSF46894">
    <property type="entry name" value="C-terminal effector domain of the bipartite response regulators"/>
    <property type="match status" value="1"/>
</dbReference>
<keyword evidence="7" id="KW-1185">Reference proteome</keyword>
<keyword evidence="2" id="KW-0597">Phosphoprotein</keyword>
<dbReference type="GO" id="GO:0000976">
    <property type="term" value="F:transcription cis-regulatory region binding"/>
    <property type="evidence" value="ECO:0007669"/>
    <property type="project" value="TreeGrafter"/>
</dbReference>
<dbReference type="Pfam" id="PF00072">
    <property type="entry name" value="Response_reg"/>
    <property type="match status" value="1"/>
</dbReference>
<dbReference type="GO" id="GO:0005829">
    <property type="term" value="C:cytosol"/>
    <property type="evidence" value="ECO:0007669"/>
    <property type="project" value="TreeGrafter"/>
</dbReference>
<dbReference type="SUPFAM" id="SSF52172">
    <property type="entry name" value="CheY-like"/>
    <property type="match status" value="1"/>
</dbReference>
<dbReference type="GO" id="GO:0006355">
    <property type="term" value="P:regulation of DNA-templated transcription"/>
    <property type="evidence" value="ECO:0007669"/>
    <property type="project" value="InterPro"/>
</dbReference>
<dbReference type="SMART" id="SM00448">
    <property type="entry name" value="REC"/>
    <property type="match status" value="1"/>
</dbReference>
<dbReference type="Gene3D" id="3.40.50.2300">
    <property type="match status" value="1"/>
</dbReference>
<dbReference type="InterPro" id="IPR001867">
    <property type="entry name" value="OmpR/PhoB-type_DNA-bd"/>
</dbReference>
<dbReference type="InterPro" id="IPR036388">
    <property type="entry name" value="WH-like_DNA-bd_sf"/>
</dbReference>
<dbReference type="Pfam" id="PF00486">
    <property type="entry name" value="Trans_reg_C"/>
    <property type="match status" value="1"/>
</dbReference>
<dbReference type="OrthoDB" id="9790442at2"/>
<reference evidence="6 7" key="1">
    <citation type="submission" date="2019-08" db="EMBL/GenBank/DDBJ databases">
        <title>Complete genome sequence of Terriglobus albidus strain ORNL.</title>
        <authorList>
            <person name="Podar M."/>
        </authorList>
    </citation>
    <scope>NUCLEOTIDE SEQUENCE [LARGE SCALE GENOMIC DNA]</scope>
    <source>
        <strain evidence="6 7">ORNL</strain>
    </source>
</reference>
<dbReference type="AlphaFoldDB" id="A0A5B9E870"/>
<feature type="domain" description="OmpR/PhoB-type" evidence="5">
    <location>
        <begin position="132"/>
        <end position="231"/>
    </location>
</feature>
<feature type="domain" description="Response regulatory" evidence="4">
    <location>
        <begin position="5"/>
        <end position="121"/>
    </location>
</feature>
<gene>
    <name evidence="6" type="ORF">FTW19_09945</name>
</gene>
<dbReference type="InterPro" id="IPR001789">
    <property type="entry name" value="Sig_transdc_resp-reg_receiver"/>
</dbReference>
<keyword evidence="1 3" id="KW-0238">DNA-binding</keyword>
<dbReference type="InterPro" id="IPR039420">
    <property type="entry name" value="WalR-like"/>
</dbReference>
<evidence type="ECO:0000256" key="3">
    <source>
        <dbReference type="PROSITE-ProRule" id="PRU01091"/>
    </source>
</evidence>
<dbReference type="GO" id="GO:0000156">
    <property type="term" value="F:phosphorelay response regulator activity"/>
    <property type="evidence" value="ECO:0007669"/>
    <property type="project" value="TreeGrafter"/>
</dbReference>
<dbReference type="InterPro" id="IPR016032">
    <property type="entry name" value="Sig_transdc_resp-reg_C-effctor"/>
</dbReference>
<sequence length="234" mass="26604">MMKRSIMIVEDDESLRLSLSKTLAAMGLEVIQASSGEQALESLSDHPHACDVVLLDLNMPGLGGVATCRRIRESYPLLGIIVLTVRDREDDKIIALDAGADDYVTKPFPLGELFARIRAAFRRAKLIETDREAPIESAEILIDPAQHRVVKRGEPVHLTPKEFDLLHLLMRHLGRPLSHHLLLTSVWGPEYGNEREYLRTYINQLRRKIEDEPARPRYILTENYIGYRFNDLAG</sequence>
<evidence type="ECO:0000259" key="4">
    <source>
        <dbReference type="PROSITE" id="PS50110"/>
    </source>
</evidence>
<feature type="modified residue" description="4-aspartylphosphate" evidence="2">
    <location>
        <position position="56"/>
    </location>
</feature>
<dbReference type="SMART" id="SM00862">
    <property type="entry name" value="Trans_reg_C"/>
    <property type="match status" value="1"/>
</dbReference>
<dbReference type="CDD" id="cd17574">
    <property type="entry name" value="REC_OmpR"/>
    <property type="match status" value="1"/>
</dbReference>
<evidence type="ECO:0000259" key="5">
    <source>
        <dbReference type="PROSITE" id="PS51755"/>
    </source>
</evidence>